<dbReference type="EMBL" id="KZ824776">
    <property type="protein sequence ID" value="RAH84907.1"/>
    <property type="molecule type" value="Genomic_DNA"/>
</dbReference>
<feature type="region of interest" description="Disordered" evidence="1">
    <location>
        <begin position="58"/>
        <end position="87"/>
    </location>
</feature>
<accession>A0A8T8X9Q8</accession>
<name>A0A8T8X9Q8_ASPJA</name>
<evidence type="ECO:0000313" key="3">
    <source>
        <dbReference type="Proteomes" id="UP000249497"/>
    </source>
</evidence>
<protein>
    <submittedName>
        <fullName evidence="2">Uncharacterized protein</fullName>
    </submittedName>
</protein>
<proteinExistence type="predicted"/>
<gene>
    <name evidence="2" type="ORF">BO86DRAFT_396543</name>
</gene>
<dbReference type="RefSeq" id="XP_025530801.1">
    <property type="nucleotide sequence ID" value="XM_025673406.1"/>
</dbReference>
<evidence type="ECO:0000256" key="1">
    <source>
        <dbReference type="SAM" id="MobiDB-lite"/>
    </source>
</evidence>
<dbReference type="GeneID" id="37177098"/>
<organism evidence="2 3">
    <name type="scientific">Aspergillus japonicus CBS 114.51</name>
    <dbReference type="NCBI Taxonomy" id="1448312"/>
    <lineage>
        <taxon>Eukaryota</taxon>
        <taxon>Fungi</taxon>
        <taxon>Dikarya</taxon>
        <taxon>Ascomycota</taxon>
        <taxon>Pezizomycotina</taxon>
        <taxon>Eurotiomycetes</taxon>
        <taxon>Eurotiomycetidae</taxon>
        <taxon>Eurotiales</taxon>
        <taxon>Aspergillaceae</taxon>
        <taxon>Aspergillus</taxon>
        <taxon>Aspergillus subgen. Circumdati</taxon>
    </lineage>
</organism>
<reference evidence="2 3" key="1">
    <citation type="submission" date="2018-02" db="EMBL/GenBank/DDBJ databases">
        <title>The genomes of Aspergillus section Nigri reveals drivers in fungal speciation.</title>
        <authorList>
            <consortium name="DOE Joint Genome Institute"/>
            <person name="Vesth T.C."/>
            <person name="Nybo J."/>
            <person name="Theobald S."/>
            <person name="Brandl J."/>
            <person name="Frisvad J.C."/>
            <person name="Nielsen K.F."/>
            <person name="Lyhne E.K."/>
            <person name="Kogle M.E."/>
            <person name="Kuo A."/>
            <person name="Riley R."/>
            <person name="Clum A."/>
            <person name="Nolan M."/>
            <person name="Lipzen A."/>
            <person name="Salamov A."/>
            <person name="Henrissat B."/>
            <person name="Wiebenga A."/>
            <person name="De vries R.P."/>
            <person name="Grigoriev I.V."/>
            <person name="Mortensen U.H."/>
            <person name="Andersen M.R."/>
            <person name="Baker S.E."/>
        </authorList>
    </citation>
    <scope>NUCLEOTIDE SEQUENCE [LARGE SCALE GENOMIC DNA]</scope>
    <source>
        <strain evidence="2 3">CBS 114.51</strain>
    </source>
</reference>
<dbReference type="AlphaFoldDB" id="A0A8T8X9Q8"/>
<dbReference type="Proteomes" id="UP000249497">
    <property type="component" value="Unassembled WGS sequence"/>
</dbReference>
<sequence>MPVPNPKLDGRLEHAITSTSPEILQNVVKDLCADMPEARNHLSSRLLLPEEQIVLVKSTETTNGPLEAGSKRKRGSQDSVPASDENKKVKLRYATCQNCTEEFDVTENTSTSCHFHPSKT</sequence>
<evidence type="ECO:0000313" key="2">
    <source>
        <dbReference type="EMBL" id="RAH84907.1"/>
    </source>
</evidence>
<dbReference type="OrthoDB" id="5422613at2759"/>
<keyword evidence="3" id="KW-1185">Reference proteome</keyword>